<dbReference type="RefSeq" id="WP_000367246.1">
    <property type="nucleotide sequence ID" value="NZ_AP018808.1"/>
</dbReference>
<name>A0A0F3VZ23_ECOLX</name>
<reference evidence="2 4" key="2">
    <citation type="submission" date="2018-12" db="EMBL/GenBank/DDBJ databases">
        <title>Food and Water Safety Consortium.</title>
        <authorList>
            <person name="Tyson S."/>
            <person name="Peterson C.-L."/>
            <person name="Olson A."/>
            <person name="Tyler S."/>
            <person name="Cabral J."/>
            <person name="Lynch T."/>
            <person name="Knox N."/>
            <person name="Van Domselaar G."/>
            <person name="Graham M."/>
        </authorList>
    </citation>
    <scope>NUCLEOTIDE SEQUENCE [LARGE SCALE GENOMIC DNA]</scope>
    <source>
        <strain evidence="2 4">FWSEC0419</strain>
    </source>
</reference>
<sequence>MDMIPSYESMYLTLRGIPTDSIGGEDIYFIHDPQGGWYPNRGNHLYAIDALCVNIHDALANSIFDGLENYHKFLYMAPEFLSTAGLNSESVVSKETFVLFIDKFKGHTDVNKGLYLFDCCKIVSSIQECSKEVLQLQGEFYYTLNFEPLFFPNIEEEDGIRYVTSPVVTKLFALLGFIYIRMYSLLDYITKLAIEIENLKTQFSSYVKLTSKNSQYGDKKKVSLNNYKGSLFEQCPFINEIESVRNHIIHDGLLDDMPKAYRVIRNNACIEKYLLFPDQTSEGRFESYKSRNLFYGGDTKINNRLPEITNQFQERLLLTLGKIFDKLNEKQS</sequence>
<dbReference type="AlphaFoldDB" id="A0A0F3VZ23"/>
<dbReference type="Proteomes" id="UP000248865">
    <property type="component" value="Unassembled WGS sequence"/>
</dbReference>
<dbReference type="EMBL" id="QFSS01000066">
    <property type="protein sequence ID" value="PZZ68041.1"/>
    <property type="molecule type" value="Genomic_DNA"/>
</dbReference>
<protein>
    <recommendedName>
        <fullName evidence="5">Cthe-2314-like HEPN domain-containing protein</fullName>
    </recommendedName>
</protein>
<reference evidence="1 3" key="1">
    <citation type="submission" date="2018-05" db="EMBL/GenBank/DDBJ databases">
        <title>Genomic sequencing of EHEC O26 New European Clone.</title>
        <authorList>
            <person name="Karnisova L."/>
            <person name="Nunvar J."/>
            <person name="Marejkova M."/>
            <person name="Mellmann A."/>
            <person name="Drevinek P."/>
            <person name="Blahova K."/>
            <person name="Bielaszewska M."/>
        </authorList>
    </citation>
    <scope>NUCLEOTIDE SEQUENCE [LARGE SCALE GENOMIC DNA]</scope>
    <source>
        <strain evidence="1 3">14-391</strain>
    </source>
</reference>
<evidence type="ECO:0000313" key="3">
    <source>
        <dbReference type="Proteomes" id="UP000248865"/>
    </source>
</evidence>
<organism evidence="1 3">
    <name type="scientific">Escherichia coli</name>
    <dbReference type="NCBI Taxonomy" id="562"/>
    <lineage>
        <taxon>Bacteria</taxon>
        <taxon>Pseudomonadati</taxon>
        <taxon>Pseudomonadota</taxon>
        <taxon>Gammaproteobacteria</taxon>
        <taxon>Enterobacterales</taxon>
        <taxon>Enterobacteriaceae</taxon>
        <taxon>Escherichia</taxon>
    </lineage>
</organism>
<dbReference type="EMBL" id="RROO01000075">
    <property type="protein sequence ID" value="TJF60310.1"/>
    <property type="molecule type" value="Genomic_DNA"/>
</dbReference>
<dbReference type="Proteomes" id="UP000305093">
    <property type="component" value="Unassembled WGS sequence"/>
</dbReference>
<evidence type="ECO:0008006" key="5">
    <source>
        <dbReference type="Google" id="ProtNLM"/>
    </source>
</evidence>
<proteinExistence type="predicted"/>
<evidence type="ECO:0000313" key="2">
    <source>
        <dbReference type="EMBL" id="TJF60310.1"/>
    </source>
</evidence>
<gene>
    <name evidence="2" type="ORF">C9194_24150</name>
    <name evidence="1" type="ORF">DIV22_13560</name>
</gene>
<evidence type="ECO:0000313" key="1">
    <source>
        <dbReference type="EMBL" id="PZZ68041.1"/>
    </source>
</evidence>
<evidence type="ECO:0000313" key="4">
    <source>
        <dbReference type="Proteomes" id="UP000305093"/>
    </source>
</evidence>
<comment type="caution">
    <text evidence="1">The sequence shown here is derived from an EMBL/GenBank/DDBJ whole genome shotgun (WGS) entry which is preliminary data.</text>
</comment>
<accession>A0A0F3VZ23</accession>